<dbReference type="EMBL" id="FOXR01000005">
    <property type="protein sequence ID" value="SFP85377.1"/>
    <property type="molecule type" value="Genomic_DNA"/>
</dbReference>
<proteinExistence type="predicted"/>
<gene>
    <name evidence="1" type="ORF">SAMN05444406_10518</name>
</gene>
<evidence type="ECO:0000313" key="2">
    <source>
        <dbReference type="Proteomes" id="UP000198577"/>
    </source>
</evidence>
<reference evidence="1 2" key="1">
    <citation type="submission" date="2016-10" db="EMBL/GenBank/DDBJ databases">
        <authorList>
            <person name="de Groot N.N."/>
        </authorList>
    </citation>
    <scope>NUCLEOTIDE SEQUENCE [LARGE SCALE GENOMIC DNA]</scope>
    <source>
        <strain evidence="1 2">DSM 20678</strain>
    </source>
</reference>
<protein>
    <submittedName>
        <fullName evidence="1">Uncharacterized protein</fullName>
    </submittedName>
</protein>
<dbReference type="AlphaFoldDB" id="A0A1I5TRZ8"/>
<evidence type="ECO:0000313" key="1">
    <source>
        <dbReference type="EMBL" id="SFP85377.1"/>
    </source>
</evidence>
<organism evidence="1 2">
    <name type="scientific">Caldicoprobacter faecalis</name>
    <dbReference type="NCBI Taxonomy" id="937334"/>
    <lineage>
        <taxon>Bacteria</taxon>
        <taxon>Bacillati</taxon>
        <taxon>Bacillota</taxon>
        <taxon>Clostridia</taxon>
        <taxon>Caldicoprobacterales</taxon>
        <taxon>Caldicoprobacteraceae</taxon>
        <taxon>Caldicoprobacter</taxon>
    </lineage>
</organism>
<dbReference type="Proteomes" id="UP000198577">
    <property type="component" value="Unassembled WGS sequence"/>
</dbReference>
<accession>A0A1I5TRZ8</accession>
<keyword evidence="2" id="KW-1185">Reference proteome</keyword>
<sequence length="138" mass="16233">MQGRVTKRGTIIPANYDFWEPLISYFIKKCTHFRIDCWNDEEVAINSAKVFGETLETDITNMKVFVGEITEEFIFELMYNPFDEEDKIKWFSIFLMDGDKFVFSSEHYGSEFAAEGLTEDEIEYIRIEVEPSFDGIFV</sequence>
<name>A0A1I5TRZ8_9FIRM</name>